<protein>
    <submittedName>
        <fullName evidence="1">Uncharacterized protein</fullName>
    </submittedName>
</protein>
<reference evidence="1 2" key="1">
    <citation type="submission" date="2016-10" db="EMBL/GenBank/DDBJ databases">
        <title>The genome sequence of Colletotrichum fioriniae PJ7.</title>
        <authorList>
            <person name="Baroncelli R."/>
        </authorList>
    </citation>
    <scope>NUCLEOTIDE SEQUENCE [LARGE SCALE GENOMIC DNA]</scope>
    <source>
        <strain evidence="1 2">IMI 384185</strain>
    </source>
</reference>
<organism evidence="1 2">
    <name type="scientific">Colletotrichum paranaense</name>
    <dbReference type="NCBI Taxonomy" id="1914294"/>
    <lineage>
        <taxon>Eukaryota</taxon>
        <taxon>Fungi</taxon>
        <taxon>Dikarya</taxon>
        <taxon>Ascomycota</taxon>
        <taxon>Pezizomycotina</taxon>
        <taxon>Sordariomycetes</taxon>
        <taxon>Hypocreomycetidae</taxon>
        <taxon>Glomerellales</taxon>
        <taxon>Glomerellaceae</taxon>
        <taxon>Colletotrichum</taxon>
        <taxon>Colletotrichum acutatum species complex</taxon>
    </lineage>
</organism>
<evidence type="ECO:0000313" key="1">
    <source>
        <dbReference type="EMBL" id="KAK1542831.1"/>
    </source>
</evidence>
<gene>
    <name evidence="1" type="ORF">CPAR01_06218</name>
</gene>
<dbReference type="EMBL" id="MOPA01000004">
    <property type="protein sequence ID" value="KAK1542831.1"/>
    <property type="molecule type" value="Genomic_DNA"/>
</dbReference>
<proteinExistence type="predicted"/>
<dbReference type="Proteomes" id="UP001241169">
    <property type="component" value="Unassembled WGS sequence"/>
</dbReference>
<dbReference type="GeneID" id="85374391"/>
<keyword evidence="2" id="KW-1185">Reference proteome</keyword>
<sequence>MVTVESLRKNTFIKSSATESSCRHRQPYFHCRCQPHSCRCRYPYSCPGRQT</sequence>
<comment type="caution">
    <text evidence="1">The sequence shown here is derived from an EMBL/GenBank/DDBJ whole genome shotgun (WGS) entry which is preliminary data.</text>
</comment>
<accession>A0ABQ9STH2</accession>
<name>A0ABQ9STH2_9PEZI</name>
<evidence type="ECO:0000313" key="2">
    <source>
        <dbReference type="Proteomes" id="UP001241169"/>
    </source>
</evidence>
<dbReference type="RefSeq" id="XP_060351958.1">
    <property type="nucleotide sequence ID" value="XM_060490492.1"/>
</dbReference>